<keyword evidence="2" id="KW-1185">Reference proteome</keyword>
<gene>
    <name evidence="1" type="ORF">KUCAC02_020975</name>
</gene>
<comment type="caution">
    <text evidence="1">The sequence shown here is derived from an EMBL/GenBank/DDBJ whole genome shotgun (WGS) entry which is preliminary data.</text>
</comment>
<evidence type="ECO:0000313" key="2">
    <source>
        <dbReference type="Proteomes" id="UP001057452"/>
    </source>
</evidence>
<name>A0ACB9XE42_CHAAC</name>
<dbReference type="EMBL" id="CM043790">
    <property type="protein sequence ID" value="KAI4825289.1"/>
    <property type="molecule type" value="Genomic_DNA"/>
</dbReference>
<reference evidence="1" key="1">
    <citation type="submission" date="2022-05" db="EMBL/GenBank/DDBJ databases">
        <title>Chromosome-level genome of Chaenocephalus aceratus.</title>
        <authorList>
            <person name="Park H."/>
        </authorList>
    </citation>
    <scope>NUCLEOTIDE SEQUENCE</scope>
    <source>
        <strain evidence="1">KU_202001</strain>
    </source>
</reference>
<proteinExistence type="predicted"/>
<accession>A0ACB9XE42</accession>
<dbReference type="Proteomes" id="UP001057452">
    <property type="component" value="Chromosome 6"/>
</dbReference>
<sequence>MRIMRAAEMLLELVIPWLTICLLPPAAGTVIVQTMRHMPVITELRPAHNEKICSTWGNHHFKTFDGDFFQLPSPCNYILASQCKGTYEHFNIQFQRQVINGVPIIKRVTMRLDGAEVELDKTSIKVNNEHFTLPFSRYGITAERTVSYVKIEAKLGVVIMWNEEDALWVELDVKFKNQTCGLCGDYNGVQVYDEFFKEGKTVSLDYFEETWKVNGPTEDCEKSSAQDKQTCENQIDLCSNLLSGPAFLSCNNLIDKDSFIGACVKDICRCNSSTTCLCSTISEYSRQCAHAGGTPHKWKTAQMCAKTCPFNMEYQECGSPCTDTCSNHQRSEVCEDHCLDGCFCPSGTVFDDITQSGCVAFDKCSCTYEGKSYKPGESYSRTCQKCTCTQGQWKCMDMDCPGICSILGGSHISTYDDKMYTFHGDCSYVLSKEANGTFSVHGDLVKCEISKQSTCLAAVTLNLPQNMKIVVQANGHVIYNTIRTPLPLFMDDITVFSPSTFFIVIHTKYGLDLEIQLKPIMQVYIKASVRNKGKLMGICGDFNDVEADDFRTTNGLIEGTAWAFVNTWKTKPSCPDATNIIRYPCTLSIDKENYAKHWCGMLSDPKGIFAKCHTEINPEDYQKSCIYDTCACHSSEECMCAAISSYVHACAAEGILLQGWRNTICQRNTTGCPATFVYEYEMTSCRRTCRSLSQSDLTCGIEFTPMDGCGCAKGTFLNDRDQCVPASQCSCQVGDTLVYPKQSITVNGKTCMCLSGTLNCEGIEESCKKPMVYFNCSSSKPREKGSECQKSCQTLDTDTCASTHCMSGCVCPAGLVFDGKGGCIKEQNCPCTYNGDSFHSGENVTVNCNTCTCKSRKWTCTDHECGGFCTIYGKSNYITFDEKKFSFNGECSYIFTQDYCGEDMNGTFRVLTESIPCDGSETICSTAIKLYLGNNEIVLSEESVRVIKQSKGEDIPYKVHTMGIYLVIEAKNGLVLMWNKRTTLMIKLKSNFKGKVCGLCGNYDGNIKNDFTTRNKGVVVDALEFGNSWKVSPNCPNANTAKDPCSMYSYRKAWASKHCDIINTKVFASCHSKVDPKNHYEACVRDTCSCNTGGDCECFCSAVAAYAAACNEAGVCVRWRTPKICPIFCDFYNPDGECEWHYKPCGKPYMKTCRNPSGEFFNHIPALEGCYPNCPPERPYFEEDDMKCVSNKECGCYDDEGNHHEEGKLWPSKDNCHNCKCSSTKVKCYYDNLACNCYYHGHIYKYGETVYETHDGNGTCLKAVCGEKGDIIRTTETCSTTAPSITFNFTSEKPRTTTQHPTTATSQMSPHSSITTEAVTTIQTISMPTASTRSKTTVLSSSRTISKATTVTVKSSTTSTFTERPTTTITVTENPSTTSCDYDCKWSYWNNNKYPDPSQDSGDYEPIEKIKDLDLSVCRKPLEIECRAKRYPNSTLDELLQKVICNPTDGLICHNKDQSPPPPICLDYEIRVKCCVYKCYTTTPTENPSLTAVTFYEKPTTTTTTITKPPTTMTENPTTIPTEKPTTTTKITEKPTTTTQVTEKPTTIRTENPSTKATITTEKPTTTTTVTENPSTTSCDYDCKWSYWNNNKYPDPSQDSGDYEPIEKIKDLDLSVCRKPLEIECRAKRYPNLTLDELLQKVTCNPTDGLICHNKDQSPPPPICLDYEIRVKCCVYKCYTTTPTENPSLTAVTFYEKPTTTTTTITKPPTTITENPTTIPTEKPTTTTKITEKPTTTTQITEKPTATTTVTEKPTTIRTENPSTTSVTFTEKPSTTTTITKTPTTITEKQTTTSIITVKPTTTSKVTEKPTTIRTENPSTKATITTEKPTTTTTVTENPSTTSCDYDCKWSYWNNNKYPDPSQDSGDYEPIEKIKDLDLSVCRKPLEIECRAKRYPNLTLDELLQKVTCNPTDGLICHNKDQSPPPPICLDYEIRVKCCVYKCYTTTPTENPSLTAVTFYEKPTTTTTTITKPPTTITEKQTTTSIITVKPTTTTQVTEKPTTIRTENPSTKATITTEKPTTTTTVTENPSTTSCDYDCKWSYWNNNKYPDPSQDSGDYEPIEKIKDLDLSVCRKPLEIECRAKRYPNLTLDELLQKVTCNPTDGLICHNKDQSPPPPICLDYEIRVKCCVYKCYTTTPTENPSLTAVTFYEKPTTTTTTITKPPTTITENPTTIPTEKPTTTTKITEKPTTTTQITEKPTATTTVTEKPTTIRTENPSTTSVTFTEKPSTTTTITKTPTTITEKQTTTSIITVKPTTTSKVTEKPTTIRTENPSTKATITTEKPTTTTTVTENPSTTSCDYDCKWSYWNNNKYPDPSQDSGDYEPIEKIKDLDLSVCRKPLEIECRAKRYPNSTLDELLQKVICNPTDGLICHNKDQSPPPPICLDYEIRVKCCVYKCYTTTPTENPSLTAVTFYEKPTTTTTTITKPPTTITENPTTIPTEKPTTTTKITEKPTTTTQVTEKPTTIRTENPSTKATITTEKPTTTTLEVRTNTVAKTTPLTKPLIVHTATTPTENPSTTSVTFTEKPSTTTTITKTPTTITEKQTTTSIITVKPTTTSKVTEKPTTIRTENPSTKATITTEKPTTTTTVTENPSTTSCDYDCKWSYWNNNKYPDPSQDSGDYEPIEKIKDLDLSVCRKPLEIECRAKRYPNLTLDELLQKVTCNPTDGLICHNKDQSPPPPICLDYEIRVKCCVYKCYTTTPTENPSLTAVTFYEKPTTTTTTITKPPTTITEKQTTTSIITVKPTTTTQVTEKPTTIRTENPSTKATITTEKPTTTTTVTENPSTTSCDYDCKWSYWNNNKYPDPSQDSGDYEPIEKIKDLDLSVCRKPLEIECRAKRYPNLTLDKLLQKVTCNPTDGLICHNKDQSPPPPICLDYEIRVKCCVYKCYTTTPTENPSLTAVTFYEKPTTTTTTITKPPTTITENPTTIPTEKPTTTTKITEKPTTTTQITEKPTATTTVTEKPTTIRTENPSTTSVTFTEKPSTTTTITKTPTTITEKQTTTSIITVKPTTTSKVTEKPTTIRTENPSTKATITTEKPTTTTTVTENPSTTSCDYDCKWSYWNNNKYPDPSQDSGDYEPIEKIKDLDLSVCRKPLEIECRAKRYPNSTLDELLQKVICNPTDGLICHNKDQSPPPPICLDYEIRVKCCVYKCYTTTPTENPSLTAVTFYEKPTTTTTTITKPPTTITENPTTIPTEKPTTTTKITEKPTTTTQVTEKPTTIRTENPSTKATITTEKPTTTTLEVRTNTVAKTTPLTKPLIVHTATTPTENPSTTSVTFTEKPSTTTTITKTPTTITEKQTTTSIITVKPTTTSKVTEKPTTIRTENPSTKATITTEKPTTTTTVTENPSTTSCDYDCKWSYWNNNKYPDPSQDSGDYEPIEKIKDLDLSVCRKPLEIECRAKRYPNSTLDELLQKVICNPTDGLICHNKDQSPPSPICLDYEIRVKCCVYKCYTTTPTENPSLTAVTFYEKPTPTPTVQKTPTTITKKTTTTTTFTEKTIKTTEKELTTTETTTKEPTTPVKTTEKPTSTITKTPTPSTLQSSTPGRTTMCFCKYMDHLFSPGSFMYNKTDEEGWCFTAYCDLTCNVEKLARPCHYTTPPTPTTTVTSPGTTKEDCLYLDPPRKDGDVWIGKCTRSTCDDGTLLIEHVQCKHVTKPKCENGQPPVKVYDERGCCFHYECRCICSGWGDPHYITFDGQYYSFQKNCTYILVKEIIPQHNLTILISNVNCDPSGSVTCPKALIVYYKEYEVILTQERDPKTVNMVYINGKRVLPTYSNEDFIITTTSIELLMKIPEIEAVVMYKGLLFSVDLPFSIFHNNTEGQCGTCDNNKKNDCRLPNGKINPGCSQMGEWKVPDKKKPYCENPSPGPNTTIECNKTDNPICEILNSKVFEKCHKIISSEPFHEGCNYDACITNSTVVACSSLESYAAMCARESVYLSWREATNGQCEFKCPGNKVYQPYGPTFEPTCNARYNKMYTQKCEGQDDKQDHSCNDMMEGCFCPEGMTLFSSTSDICVSACCTGPDGQPKQIGDNWLSGCLQCSCDKDTMSVQCKPRTCSIQNATVCEEGEELVNRMVGCCAEQTCVTTRPNCAMIRNTTYLQKKDCKSVVPVEITACAGSCGESSSMYSAESNRLMHSCTCCQEMSTSKKKVKMTCANGQKEMHTYISVEKCGCNITECKDMKG</sequence>
<protein>
    <submittedName>
        <fullName evidence="1">Uncharacterized protein</fullName>
    </submittedName>
</protein>
<organism evidence="1 2">
    <name type="scientific">Chaenocephalus aceratus</name>
    <name type="common">Blackfin icefish</name>
    <name type="synonym">Chaenichthys aceratus</name>
    <dbReference type="NCBI Taxonomy" id="36190"/>
    <lineage>
        <taxon>Eukaryota</taxon>
        <taxon>Metazoa</taxon>
        <taxon>Chordata</taxon>
        <taxon>Craniata</taxon>
        <taxon>Vertebrata</taxon>
        <taxon>Euteleostomi</taxon>
        <taxon>Actinopterygii</taxon>
        <taxon>Neopterygii</taxon>
        <taxon>Teleostei</taxon>
        <taxon>Neoteleostei</taxon>
        <taxon>Acanthomorphata</taxon>
        <taxon>Eupercaria</taxon>
        <taxon>Perciformes</taxon>
        <taxon>Notothenioidei</taxon>
        <taxon>Channichthyidae</taxon>
        <taxon>Chaenocephalus</taxon>
    </lineage>
</organism>
<evidence type="ECO:0000313" key="1">
    <source>
        <dbReference type="EMBL" id="KAI4825289.1"/>
    </source>
</evidence>